<reference evidence="2" key="2">
    <citation type="submission" date="2021-04" db="EMBL/GenBank/DDBJ databases">
        <authorList>
            <person name="Gilroy R."/>
        </authorList>
    </citation>
    <scope>NUCLEOTIDE SEQUENCE</scope>
    <source>
        <strain evidence="2">ChiSjej1B19-5720</strain>
    </source>
</reference>
<keyword evidence="1" id="KW-0472">Membrane</keyword>
<evidence type="ECO:0008006" key="4">
    <source>
        <dbReference type="Google" id="ProtNLM"/>
    </source>
</evidence>
<gene>
    <name evidence="2" type="ORF">IAA06_05340</name>
</gene>
<dbReference type="Proteomes" id="UP000823842">
    <property type="component" value="Unassembled WGS sequence"/>
</dbReference>
<feature type="transmembrane region" description="Helical" evidence="1">
    <location>
        <begin position="234"/>
        <end position="252"/>
    </location>
</feature>
<protein>
    <recommendedName>
        <fullName evidence="4">ABC-2 family transporter protein</fullName>
    </recommendedName>
</protein>
<accession>A0A9D2RW68</accession>
<feature type="transmembrane region" description="Helical" evidence="1">
    <location>
        <begin position="106"/>
        <end position="126"/>
    </location>
</feature>
<evidence type="ECO:0000256" key="1">
    <source>
        <dbReference type="SAM" id="Phobius"/>
    </source>
</evidence>
<reference evidence="2" key="1">
    <citation type="journal article" date="2021" name="PeerJ">
        <title>Extensive microbial diversity within the chicken gut microbiome revealed by metagenomics and culture.</title>
        <authorList>
            <person name="Gilroy R."/>
            <person name="Ravi A."/>
            <person name="Getino M."/>
            <person name="Pursley I."/>
            <person name="Horton D.L."/>
            <person name="Alikhan N.F."/>
            <person name="Baker D."/>
            <person name="Gharbi K."/>
            <person name="Hall N."/>
            <person name="Watson M."/>
            <person name="Adriaenssens E.M."/>
            <person name="Foster-Nyarko E."/>
            <person name="Jarju S."/>
            <person name="Secka A."/>
            <person name="Antonio M."/>
            <person name="Oren A."/>
            <person name="Chaudhuri R.R."/>
            <person name="La Ragione R."/>
            <person name="Hildebrand F."/>
            <person name="Pallen M.J."/>
        </authorList>
    </citation>
    <scope>NUCLEOTIDE SEQUENCE</scope>
    <source>
        <strain evidence="2">ChiSjej1B19-5720</strain>
    </source>
</reference>
<dbReference type="AlphaFoldDB" id="A0A9D2RW68"/>
<dbReference type="EMBL" id="DWYZ01000103">
    <property type="protein sequence ID" value="HJB28199.1"/>
    <property type="molecule type" value="Genomic_DNA"/>
</dbReference>
<keyword evidence="1" id="KW-1133">Transmembrane helix</keyword>
<comment type="caution">
    <text evidence="2">The sequence shown here is derived from an EMBL/GenBank/DDBJ whole genome shotgun (WGS) entry which is preliminary data.</text>
</comment>
<proteinExistence type="predicted"/>
<feature type="transmembrane region" description="Helical" evidence="1">
    <location>
        <begin position="157"/>
        <end position="177"/>
    </location>
</feature>
<feature type="transmembrane region" description="Helical" evidence="1">
    <location>
        <begin position="57"/>
        <end position="81"/>
    </location>
</feature>
<keyword evidence="1" id="KW-0812">Transmembrane</keyword>
<name>A0A9D2RW68_9FIRM</name>
<evidence type="ECO:0000313" key="2">
    <source>
        <dbReference type="EMBL" id="HJB28199.1"/>
    </source>
</evidence>
<evidence type="ECO:0000313" key="3">
    <source>
        <dbReference type="Proteomes" id="UP000823842"/>
    </source>
</evidence>
<sequence>MKRLYLTELKGSLVRARTVLAILLTACCILVDSIDLAPRMFEKNSPMDAHYFWFHSITYAGIYGKYFIAVLAAAVFAGDFCRQYRQGIWRYVIARMGVYSYTLEKYVCCFLSGGLTAAGGGFLYLVTAGSYVPLFNRARYIEIEFLPYAHILDEYPVLYFGIGLYLLFLSGGFWACTGYTLSVYLPLNYSVYAAPFLFIFVLTRMYNIFGISDDWRLDYWLCGRSAPLKNEESLLVITIAVLGLCCIFGKIFSWKLSRRLEYE</sequence>
<feature type="transmembrane region" description="Helical" evidence="1">
    <location>
        <begin position="189"/>
        <end position="209"/>
    </location>
</feature>
<organism evidence="2 3">
    <name type="scientific">Candidatus Blautia faecavium</name>
    <dbReference type="NCBI Taxonomy" id="2838487"/>
    <lineage>
        <taxon>Bacteria</taxon>
        <taxon>Bacillati</taxon>
        <taxon>Bacillota</taxon>
        <taxon>Clostridia</taxon>
        <taxon>Lachnospirales</taxon>
        <taxon>Lachnospiraceae</taxon>
        <taxon>Blautia</taxon>
    </lineage>
</organism>